<proteinExistence type="predicted"/>
<feature type="compositionally biased region" description="Acidic residues" evidence="1">
    <location>
        <begin position="122"/>
        <end position="167"/>
    </location>
</feature>
<evidence type="ECO:0000256" key="1">
    <source>
        <dbReference type="SAM" id="MobiDB-lite"/>
    </source>
</evidence>
<feature type="region of interest" description="Disordered" evidence="1">
    <location>
        <begin position="240"/>
        <end position="279"/>
    </location>
</feature>
<reference evidence="3" key="2">
    <citation type="submission" date="2020-10" db="UniProtKB">
        <authorList>
            <consortium name="WormBaseParasite"/>
        </authorList>
    </citation>
    <scope>IDENTIFICATION</scope>
</reference>
<evidence type="ECO:0000313" key="3">
    <source>
        <dbReference type="WBParaSite" id="Pan_g4835.t1"/>
    </source>
</evidence>
<reference evidence="2" key="1">
    <citation type="journal article" date="2013" name="Genetics">
        <title>The draft genome and transcriptome of Panagrellus redivivus are shaped by the harsh demands of a free-living lifestyle.</title>
        <authorList>
            <person name="Srinivasan J."/>
            <person name="Dillman A.R."/>
            <person name="Macchietto M.G."/>
            <person name="Heikkinen L."/>
            <person name="Lakso M."/>
            <person name="Fracchia K.M."/>
            <person name="Antoshechkin I."/>
            <person name="Mortazavi A."/>
            <person name="Wong G."/>
            <person name="Sternberg P.W."/>
        </authorList>
    </citation>
    <scope>NUCLEOTIDE SEQUENCE [LARGE SCALE GENOMIC DNA]</scope>
    <source>
        <strain evidence="2">MT8872</strain>
    </source>
</reference>
<organism evidence="2 3">
    <name type="scientific">Panagrellus redivivus</name>
    <name type="common">Microworm</name>
    <dbReference type="NCBI Taxonomy" id="6233"/>
    <lineage>
        <taxon>Eukaryota</taxon>
        <taxon>Metazoa</taxon>
        <taxon>Ecdysozoa</taxon>
        <taxon>Nematoda</taxon>
        <taxon>Chromadorea</taxon>
        <taxon>Rhabditida</taxon>
        <taxon>Tylenchina</taxon>
        <taxon>Panagrolaimomorpha</taxon>
        <taxon>Panagrolaimoidea</taxon>
        <taxon>Panagrolaimidae</taxon>
        <taxon>Panagrellus</taxon>
    </lineage>
</organism>
<accession>A0A7E4VZ05</accession>
<dbReference type="AlphaFoldDB" id="A0A7E4VZ05"/>
<feature type="region of interest" description="Disordered" evidence="1">
    <location>
        <begin position="112"/>
        <end position="211"/>
    </location>
</feature>
<feature type="compositionally biased region" description="Acidic residues" evidence="1">
    <location>
        <begin position="243"/>
        <end position="255"/>
    </location>
</feature>
<evidence type="ECO:0000313" key="2">
    <source>
        <dbReference type="Proteomes" id="UP000492821"/>
    </source>
</evidence>
<dbReference type="Proteomes" id="UP000492821">
    <property type="component" value="Unassembled WGS sequence"/>
</dbReference>
<feature type="compositionally biased region" description="Low complexity" evidence="1">
    <location>
        <begin position="256"/>
        <end position="273"/>
    </location>
</feature>
<protein>
    <submittedName>
        <fullName evidence="3">Nucleolin-like</fullName>
    </submittedName>
</protein>
<dbReference type="WBParaSite" id="Pan_g4835.t1">
    <property type="protein sequence ID" value="Pan_g4835.t1"/>
    <property type="gene ID" value="Pan_g4835"/>
</dbReference>
<sequence length="279" mass="30269">MADAAVEAVVLPDSDDDFGLPAIPEADESEDIAEQQGEPPVVVVNVPPARNVRLPARLLRIIEYALPINPPYPQNAREVYAEIDKDMVDSNDPIMRSFKRFLIRKGIYQQHFGEQSMSDSDASGDSEDEDDEEDEDDDGDEAGSEDNEDEEVNGEDEAHEAESDAEPVADAPAPDNDANEPSDADQSSTRKRSGTDATESNPLLKKMKLQNLAENQLEAEAEVEEEAPEQAEEVFVAIVVAPIEEENADTDDESVTTDSSDSSSDSSDSSDSSSESDSD</sequence>
<keyword evidence="2" id="KW-1185">Reference proteome</keyword>
<name>A0A7E4VZ05_PANRE</name>